<protein>
    <submittedName>
        <fullName evidence="2">Uncharacterized protein</fullName>
    </submittedName>
</protein>
<sequence>MLVFRVDNRSHQTREQKPAQSTLNDGQKGYRGRKRMGRDAECRKGRLEAAILREFVDKKPGPRACKDSRERPAVHLLQLNPFWSCGRCGLLGHTLRSVRSAMFGAFAGGSTSNLSKEV</sequence>
<evidence type="ECO:0000313" key="3">
    <source>
        <dbReference type="Proteomes" id="UP001642464"/>
    </source>
</evidence>
<evidence type="ECO:0000313" key="2">
    <source>
        <dbReference type="EMBL" id="CAK9098676.1"/>
    </source>
</evidence>
<dbReference type="EMBL" id="CAXAMM010041328">
    <property type="protein sequence ID" value="CAK9098676.1"/>
    <property type="molecule type" value="Genomic_DNA"/>
</dbReference>
<proteinExistence type="predicted"/>
<keyword evidence="3" id="KW-1185">Reference proteome</keyword>
<reference evidence="2 3" key="1">
    <citation type="submission" date="2024-02" db="EMBL/GenBank/DDBJ databases">
        <authorList>
            <person name="Chen Y."/>
            <person name="Shah S."/>
            <person name="Dougan E. K."/>
            <person name="Thang M."/>
            <person name="Chan C."/>
        </authorList>
    </citation>
    <scope>NUCLEOTIDE SEQUENCE [LARGE SCALE GENOMIC DNA]</scope>
</reference>
<feature type="region of interest" description="Disordered" evidence="1">
    <location>
        <begin position="1"/>
        <end position="38"/>
    </location>
</feature>
<feature type="compositionally biased region" description="Basic and acidic residues" evidence="1">
    <location>
        <begin position="1"/>
        <end position="17"/>
    </location>
</feature>
<name>A0ABP0RHF8_9DINO</name>
<evidence type="ECO:0000256" key="1">
    <source>
        <dbReference type="SAM" id="MobiDB-lite"/>
    </source>
</evidence>
<organism evidence="2 3">
    <name type="scientific">Durusdinium trenchii</name>
    <dbReference type="NCBI Taxonomy" id="1381693"/>
    <lineage>
        <taxon>Eukaryota</taxon>
        <taxon>Sar</taxon>
        <taxon>Alveolata</taxon>
        <taxon>Dinophyceae</taxon>
        <taxon>Suessiales</taxon>
        <taxon>Symbiodiniaceae</taxon>
        <taxon>Durusdinium</taxon>
    </lineage>
</organism>
<dbReference type="Proteomes" id="UP001642464">
    <property type="component" value="Unassembled WGS sequence"/>
</dbReference>
<comment type="caution">
    <text evidence="2">The sequence shown here is derived from an EMBL/GenBank/DDBJ whole genome shotgun (WGS) entry which is preliminary data.</text>
</comment>
<gene>
    <name evidence="2" type="ORF">SCF082_LOCUS46227</name>
</gene>
<accession>A0ABP0RHF8</accession>